<keyword evidence="4" id="KW-1185">Reference proteome</keyword>
<gene>
    <name evidence="3" type="ORF">GCM10022231_10640</name>
</gene>
<dbReference type="InterPro" id="IPR000073">
    <property type="entry name" value="AB_hydrolase_1"/>
</dbReference>
<dbReference type="SUPFAM" id="SSF53474">
    <property type="entry name" value="alpha/beta-Hydrolases"/>
    <property type="match status" value="1"/>
</dbReference>
<reference evidence="4" key="1">
    <citation type="journal article" date="2019" name="Int. J. Syst. Evol. Microbiol.">
        <title>The Global Catalogue of Microorganisms (GCM) 10K type strain sequencing project: providing services to taxonomists for standard genome sequencing and annotation.</title>
        <authorList>
            <consortium name="The Broad Institute Genomics Platform"/>
            <consortium name="The Broad Institute Genome Sequencing Center for Infectious Disease"/>
            <person name="Wu L."/>
            <person name="Ma J."/>
        </authorList>
    </citation>
    <scope>NUCLEOTIDE SEQUENCE [LARGE SCALE GENOMIC DNA]</scope>
    <source>
        <strain evidence="4">JCM 16923</strain>
    </source>
</reference>
<organism evidence="3 4">
    <name type="scientific">Gordonia caeni</name>
    <dbReference type="NCBI Taxonomy" id="1007097"/>
    <lineage>
        <taxon>Bacteria</taxon>
        <taxon>Bacillati</taxon>
        <taxon>Actinomycetota</taxon>
        <taxon>Actinomycetes</taxon>
        <taxon>Mycobacteriales</taxon>
        <taxon>Gordoniaceae</taxon>
        <taxon>Gordonia</taxon>
    </lineage>
</organism>
<evidence type="ECO:0000259" key="2">
    <source>
        <dbReference type="Pfam" id="PF12697"/>
    </source>
</evidence>
<comment type="similarity">
    <text evidence="1">Belongs to the AB hydrolase superfamily. FUS2 hydrolase family.</text>
</comment>
<accession>A0ABP7NWT4</accession>
<dbReference type="RefSeq" id="WP_344781394.1">
    <property type="nucleotide sequence ID" value="NZ_BAAAZW010000003.1"/>
</dbReference>
<feature type="domain" description="AB hydrolase-1" evidence="2">
    <location>
        <begin position="153"/>
        <end position="381"/>
    </location>
</feature>
<dbReference type="EMBL" id="BAAAZW010000003">
    <property type="protein sequence ID" value="GAA3954181.1"/>
    <property type="molecule type" value="Genomic_DNA"/>
</dbReference>
<dbReference type="InterPro" id="IPR029058">
    <property type="entry name" value="AB_hydrolase_fold"/>
</dbReference>
<proteinExistence type="inferred from homology"/>
<dbReference type="InterPro" id="IPR050261">
    <property type="entry name" value="FrsA_esterase"/>
</dbReference>
<protein>
    <submittedName>
        <fullName evidence="3">Alpha/beta hydrolase</fullName>
    </submittedName>
</protein>
<dbReference type="Proteomes" id="UP001418444">
    <property type="component" value="Unassembled WGS sequence"/>
</dbReference>
<dbReference type="Gene3D" id="3.40.50.1820">
    <property type="entry name" value="alpha/beta hydrolase"/>
    <property type="match status" value="1"/>
</dbReference>
<keyword evidence="3" id="KW-0378">Hydrolase</keyword>
<evidence type="ECO:0000313" key="4">
    <source>
        <dbReference type="Proteomes" id="UP001418444"/>
    </source>
</evidence>
<dbReference type="GO" id="GO:0016787">
    <property type="term" value="F:hydrolase activity"/>
    <property type="evidence" value="ECO:0007669"/>
    <property type="project" value="UniProtKB-KW"/>
</dbReference>
<comment type="caution">
    <text evidence="3">The sequence shown here is derived from an EMBL/GenBank/DDBJ whole genome shotgun (WGS) entry which is preliminary data.</text>
</comment>
<sequence length="406" mass="42781">MGLLFQNDLHDEFGSWPLGYISSGGPEFGVIAAVAKAVGDGDDGAFYTQWVAAGDARTAAAQAALDAGHKATARAEHLRASALYATAYHPLYGAPVDPRLVAAFDKQVAALDAGLALGASPVTPTRIPFGELELPGYLIPAFGREGQVRPLIIFTNGYDATVTDMYFASAVAALRRGYHCLLFDGPGQGELLYKQGVPMRPDWEVVIRAVVDFALTSPLVDPKAIALSGWSLGGYLAPRGASGEHRLAAVVADPGLWSVAAGMQRLAGAFGVAPEALADPSTIPQSAVDQMAAAIESVPQLKWRVMQRGFWVNGVSDLRAFFAASNEYTLEAVGKNISCPVLVTAAENDMLAKGVGAFAETLGDKVTRLDFTAAEGAGEHCEMNNRSLLNERVLDWLDHTLPAPAG</sequence>
<evidence type="ECO:0000256" key="1">
    <source>
        <dbReference type="ARBA" id="ARBA00038115"/>
    </source>
</evidence>
<dbReference type="Gene3D" id="1.20.1440.110">
    <property type="entry name" value="acylaminoacyl peptidase"/>
    <property type="match status" value="1"/>
</dbReference>
<name>A0ABP7NWT4_9ACTN</name>
<dbReference type="PANTHER" id="PTHR22946">
    <property type="entry name" value="DIENELACTONE HYDROLASE DOMAIN-CONTAINING PROTEIN-RELATED"/>
    <property type="match status" value="1"/>
</dbReference>
<dbReference type="Pfam" id="PF12697">
    <property type="entry name" value="Abhydrolase_6"/>
    <property type="match status" value="1"/>
</dbReference>
<evidence type="ECO:0000313" key="3">
    <source>
        <dbReference type="EMBL" id="GAA3954181.1"/>
    </source>
</evidence>
<dbReference type="PANTHER" id="PTHR22946:SF12">
    <property type="entry name" value="CONIDIAL PIGMENT BIOSYNTHESIS PROTEIN AYG1 (AFU_ORTHOLOGUE AFUA_2G17550)"/>
    <property type="match status" value="1"/>
</dbReference>